<dbReference type="EMBL" id="JAUDZG010000004">
    <property type="protein sequence ID" value="KAK3305019.1"/>
    <property type="molecule type" value="Genomic_DNA"/>
</dbReference>
<feature type="compositionally biased region" description="Polar residues" evidence="1">
    <location>
        <begin position="126"/>
        <end position="139"/>
    </location>
</feature>
<dbReference type="AlphaFoldDB" id="A0AAJ0GRX9"/>
<gene>
    <name evidence="2" type="ORF">B0T15DRAFT_531102</name>
</gene>
<reference evidence="2" key="1">
    <citation type="journal article" date="2023" name="Mol. Phylogenet. Evol.">
        <title>Genome-scale phylogeny and comparative genomics of the fungal order Sordariales.</title>
        <authorList>
            <person name="Hensen N."/>
            <person name="Bonometti L."/>
            <person name="Westerberg I."/>
            <person name="Brannstrom I.O."/>
            <person name="Guillou S."/>
            <person name="Cros-Aarteil S."/>
            <person name="Calhoun S."/>
            <person name="Haridas S."/>
            <person name="Kuo A."/>
            <person name="Mondo S."/>
            <person name="Pangilinan J."/>
            <person name="Riley R."/>
            <person name="LaButti K."/>
            <person name="Andreopoulos B."/>
            <person name="Lipzen A."/>
            <person name="Chen C."/>
            <person name="Yan M."/>
            <person name="Daum C."/>
            <person name="Ng V."/>
            <person name="Clum A."/>
            <person name="Steindorff A."/>
            <person name="Ohm R.A."/>
            <person name="Martin F."/>
            <person name="Silar P."/>
            <person name="Natvig D.O."/>
            <person name="Lalanne C."/>
            <person name="Gautier V."/>
            <person name="Ament-Velasquez S.L."/>
            <person name="Kruys A."/>
            <person name="Hutchinson M.I."/>
            <person name="Powell A.J."/>
            <person name="Barry K."/>
            <person name="Miller A.N."/>
            <person name="Grigoriev I.V."/>
            <person name="Debuchy R."/>
            <person name="Gladieux P."/>
            <person name="Hiltunen Thoren M."/>
            <person name="Johannesson H."/>
        </authorList>
    </citation>
    <scope>NUCLEOTIDE SEQUENCE</scope>
    <source>
        <strain evidence="2">CBS 333.67</strain>
    </source>
</reference>
<comment type="caution">
    <text evidence="2">The sequence shown here is derived from an EMBL/GenBank/DDBJ whole genome shotgun (WGS) entry which is preliminary data.</text>
</comment>
<feature type="region of interest" description="Disordered" evidence="1">
    <location>
        <begin position="1"/>
        <end position="73"/>
    </location>
</feature>
<reference evidence="2" key="2">
    <citation type="submission" date="2023-06" db="EMBL/GenBank/DDBJ databases">
        <authorList>
            <consortium name="Lawrence Berkeley National Laboratory"/>
            <person name="Mondo S.J."/>
            <person name="Hensen N."/>
            <person name="Bonometti L."/>
            <person name="Westerberg I."/>
            <person name="Brannstrom I.O."/>
            <person name="Guillou S."/>
            <person name="Cros-Aarteil S."/>
            <person name="Calhoun S."/>
            <person name="Haridas S."/>
            <person name="Kuo A."/>
            <person name="Pangilinan J."/>
            <person name="Riley R."/>
            <person name="Labutti K."/>
            <person name="Andreopoulos B."/>
            <person name="Lipzen A."/>
            <person name="Chen C."/>
            <person name="Yanf M."/>
            <person name="Daum C."/>
            <person name="Ng V."/>
            <person name="Clum A."/>
            <person name="Steindorff A."/>
            <person name="Ohm R."/>
            <person name="Martin F."/>
            <person name="Silar P."/>
            <person name="Natvig D."/>
            <person name="Lalanne C."/>
            <person name="Gautier V."/>
            <person name="Ament-Velasquez S.L."/>
            <person name="Kruys A."/>
            <person name="Hutchinson M.I."/>
            <person name="Powell A.J."/>
            <person name="Barry K."/>
            <person name="Miller A.N."/>
            <person name="Grigoriev I.V."/>
            <person name="Debuchy R."/>
            <person name="Gladieux P."/>
            <person name="Thoren M.H."/>
            <person name="Johannesson H."/>
        </authorList>
    </citation>
    <scope>NUCLEOTIDE SEQUENCE</scope>
    <source>
        <strain evidence="2">CBS 333.67</strain>
    </source>
</reference>
<dbReference type="Proteomes" id="UP001273166">
    <property type="component" value="Unassembled WGS sequence"/>
</dbReference>
<organism evidence="2 3">
    <name type="scientific">Chaetomium strumarium</name>
    <dbReference type="NCBI Taxonomy" id="1170767"/>
    <lineage>
        <taxon>Eukaryota</taxon>
        <taxon>Fungi</taxon>
        <taxon>Dikarya</taxon>
        <taxon>Ascomycota</taxon>
        <taxon>Pezizomycotina</taxon>
        <taxon>Sordariomycetes</taxon>
        <taxon>Sordariomycetidae</taxon>
        <taxon>Sordariales</taxon>
        <taxon>Chaetomiaceae</taxon>
        <taxon>Chaetomium</taxon>
    </lineage>
</organism>
<evidence type="ECO:0000256" key="1">
    <source>
        <dbReference type="SAM" id="MobiDB-lite"/>
    </source>
</evidence>
<keyword evidence="3" id="KW-1185">Reference proteome</keyword>
<accession>A0AAJ0GRX9</accession>
<feature type="compositionally biased region" description="Polar residues" evidence="1">
    <location>
        <begin position="47"/>
        <end position="56"/>
    </location>
</feature>
<proteinExistence type="predicted"/>
<name>A0AAJ0GRX9_9PEZI</name>
<dbReference type="RefSeq" id="XP_062720799.1">
    <property type="nucleotide sequence ID" value="XM_062869227.1"/>
</dbReference>
<evidence type="ECO:0000313" key="2">
    <source>
        <dbReference type="EMBL" id="KAK3305019.1"/>
    </source>
</evidence>
<protein>
    <submittedName>
        <fullName evidence="2">Uncharacterized protein</fullName>
    </submittedName>
</protein>
<feature type="region of interest" description="Disordered" evidence="1">
    <location>
        <begin position="117"/>
        <end position="143"/>
    </location>
</feature>
<dbReference type="GeneID" id="87888056"/>
<evidence type="ECO:0000313" key="3">
    <source>
        <dbReference type="Proteomes" id="UP001273166"/>
    </source>
</evidence>
<sequence length="278" mass="30190">MNSITLSTKDASHLTPRPSPKSPFKSCSRSHHRTPGYGQEQVAANKRATSNNNGTTQPFQPSPQPQPHSSGAARQWVVGSKVGKLNRSTARVGFWLDGVTYNNAECRGARPSVALAHRPRRVSQGRKPTTTTPSMASWHTKSRHVHDITTRISSCAQRIPLADITPPASFDTDDDGALVPPPDVTMVHTGTGNELPARYRTPSLPAAIDLLTDDEARRLLLRAAQANLSLAAAIRQVALTRADNAVCRTRAVEPIRQDSRESFLVDTFVEEEPLLNGG</sequence>